<evidence type="ECO:0000313" key="9">
    <source>
        <dbReference type="Proteomes" id="UP001530293"/>
    </source>
</evidence>
<evidence type="ECO:0000256" key="3">
    <source>
        <dbReference type="ARBA" id="ARBA00022771"/>
    </source>
</evidence>
<dbReference type="Proteomes" id="UP001530293">
    <property type="component" value="Unassembled WGS sequence"/>
</dbReference>
<evidence type="ECO:0000256" key="2">
    <source>
        <dbReference type="ARBA" id="ARBA00022723"/>
    </source>
</evidence>
<evidence type="ECO:0000256" key="5">
    <source>
        <dbReference type="PROSITE-ProRule" id="PRU00288"/>
    </source>
</evidence>
<feature type="region of interest" description="Disordered" evidence="6">
    <location>
        <begin position="266"/>
        <end position="292"/>
    </location>
</feature>
<feature type="compositionally biased region" description="Polar residues" evidence="6">
    <location>
        <begin position="266"/>
        <end position="276"/>
    </location>
</feature>
<proteinExistence type="predicted"/>
<protein>
    <recommendedName>
        <fullName evidence="7">Arf-GAP domain-containing protein</fullName>
    </recommendedName>
</protein>
<reference evidence="8 9" key="1">
    <citation type="submission" date="2024-10" db="EMBL/GenBank/DDBJ databases">
        <title>Updated reference genomes for cyclostephanoid diatoms.</title>
        <authorList>
            <person name="Roberts W.R."/>
            <person name="Alverson A.J."/>
        </authorList>
    </citation>
    <scope>NUCLEOTIDE SEQUENCE [LARGE SCALE GENOMIC DNA]</scope>
    <source>
        <strain evidence="8 9">AJA232-27</strain>
    </source>
</reference>
<dbReference type="PANTHER" id="PTHR45705:SF1">
    <property type="entry name" value="FI20236P1"/>
    <property type="match status" value="1"/>
</dbReference>
<dbReference type="PROSITE" id="PS50115">
    <property type="entry name" value="ARFGAP"/>
    <property type="match status" value="1"/>
</dbReference>
<comment type="caution">
    <text evidence="8">The sequence shown here is derived from an EMBL/GenBank/DDBJ whole genome shotgun (WGS) entry which is preliminary data.</text>
</comment>
<keyword evidence="2" id="KW-0479">Metal-binding</keyword>
<gene>
    <name evidence="8" type="ORF">ACHAWU_002190</name>
</gene>
<dbReference type="PRINTS" id="PR00405">
    <property type="entry name" value="REVINTRACTNG"/>
</dbReference>
<dbReference type="InterPro" id="IPR051718">
    <property type="entry name" value="ARF_GTPase-activating"/>
</dbReference>
<feature type="domain" description="Arf-GAP" evidence="7">
    <location>
        <begin position="7"/>
        <end position="149"/>
    </location>
</feature>
<dbReference type="Gene3D" id="1.10.220.150">
    <property type="entry name" value="Arf GTPase activating protein"/>
    <property type="match status" value="1"/>
</dbReference>
<evidence type="ECO:0000313" key="8">
    <source>
        <dbReference type="EMBL" id="KAL3760119.1"/>
    </source>
</evidence>
<feature type="compositionally biased region" description="Low complexity" evidence="6">
    <location>
        <begin position="447"/>
        <end position="467"/>
    </location>
</feature>
<dbReference type="FunFam" id="1.10.220.150:FF:000009">
    <property type="entry name" value="stromal membrane-associated protein 1 isoform X1"/>
    <property type="match status" value="1"/>
</dbReference>
<name>A0ABD3M7W1_9STRA</name>
<dbReference type="Pfam" id="PF01412">
    <property type="entry name" value="ArfGap"/>
    <property type="match status" value="1"/>
</dbReference>
<keyword evidence="9" id="KW-1185">Reference proteome</keyword>
<dbReference type="CDD" id="cd08204">
    <property type="entry name" value="ArfGap"/>
    <property type="match status" value="1"/>
</dbReference>
<feature type="compositionally biased region" description="Pro residues" evidence="6">
    <location>
        <begin position="195"/>
        <end position="205"/>
    </location>
</feature>
<dbReference type="AlphaFoldDB" id="A0ABD3M7W1"/>
<dbReference type="GO" id="GO:0005096">
    <property type="term" value="F:GTPase activator activity"/>
    <property type="evidence" value="ECO:0007669"/>
    <property type="project" value="UniProtKB-KW"/>
</dbReference>
<dbReference type="InterPro" id="IPR001164">
    <property type="entry name" value="ArfGAP_dom"/>
</dbReference>
<dbReference type="GO" id="GO:0008270">
    <property type="term" value="F:zinc ion binding"/>
    <property type="evidence" value="ECO:0007669"/>
    <property type="project" value="UniProtKB-KW"/>
</dbReference>
<evidence type="ECO:0000259" key="7">
    <source>
        <dbReference type="PROSITE" id="PS50115"/>
    </source>
</evidence>
<keyword evidence="3 5" id="KW-0863">Zinc-finger</keyword>
<feature type="compositionally biased region" description="Basic and acidic residues" evidence="6">
    <location>
        <begin position="168"/>
        <end position="178"/>
    </location>
</feature>
<dbReference type="SMART" id="SM00105">
    <property type="entry name" value="ArfGap"/>
    <property type="match status" value="1"/>
</dbReference>
<dbReference type="PANTHER" id="PTHR45705">
    <property type="entry name" value="FI20236P1"/>
    <property type="match status" value="1"/>
</dbReference>
<evidence type="ECO:0000256" key="4">
    <source>
        <dbReference type="ARBA" id="ARBA00022833"/>
    </source>
</evidence>
<feature type="region of interest" description="Disordered" evidence="6">
    <location>
        <begin position="444"/>
        <end position="481"/>
    </location>
</feature>
<keyword evidence="1" id="KW-0343">GTPase activation</keyword>
<sequence>MSQADFKKRLKALMLRPENQVCSDCPERQPRWASLIVPPPGAPPGTLHMGAFCCLECSGSHRRLGVHISFVRSVNLDQWKEKEVLAMENGGNQKVNAIFEAHLNVPKPTNSASGPVRERFIRDKYERRKFYDPNAFARVSQMESQQEEEEVVSAVQRRLATSRAPSDAARRRVEERATRNGTSARVVKAPTVPASSPPPPPPPAPVVDLLDFGDFDSPEAASAVQASVVTSTNGVANSAPAAPPTVPTPTNKEPAELDLFASMSIGNNNPSSSDGVSNGMMHPQQPVQPAEPKKMTTDDILSMFNAPPAQPMQQNMMFPGAGMNGMSGGNTTGMMNNGMNSLQQPMGMMNGMIPQQQMGMMNNNMNPQQQMAMMNSMQMMQMQHMMAQQGMNNMGGNTMNMGMMGGQGVGNSMGGNNMNMMMQQGQLPQMNNMMMMMQGGGGGVMHGGNQLSQQQQGQSSSQQQRGGAHADKFAEFGNFAR</sequence>
<dbReference type="InterPro" id="IPR037278">
    <property type="entry name" value="ARFGAP/RecO"/>
</dbReference>
<feature type="region of interest" description="Disordered" evidence="6">
    <location>
        <begin position="157"/>
        <end position="213"/>
    </location>
</feature>
<accession>A0ABD3M7W1</accession>
<keyword evidence="4" id="KW-0862">Zinc</keyword>
<evidence type="ECO:0000256" key="6">
    <source>
        <dbReference type="SAM" id="MobiDB-lite"/>
    </source>
</evidence>
<dbReference type="EMBL" id="JALLBG020000192">
    <property type="protein sequence ID" value="KAL3760119.1"/>
    <property type="molecule type" value="Genomic_DNA"/>
</dbReference>
<dbReference type="InterPro" id="IPR038508">
    <property type="entry name" value="ArfGAP_dom_sf"/>
</dbReference>
<evidence type="ECO:0000256" key="1">
    <source>
        <dbReference type="ARBA" id="ARBA00022468"/>
    </source>
</evidence>
<dbReference type="SUPFAM" id="SSF57863">
    <property type="entry name" value="ArfGap/RecO-like zinc finger"/>
    <property type="match status" value="1"/>
</dbReference>
<organism evidence="8 9">
    <name type="scientific">Discostella pseudostelligera</name>
    <dbReference type="NCBI Taxonomy" id="259834"/>
    <lineage>
        <taxon>Eukaryota</taxon>
        <taxon>Sar</taxon>
        <taxon>Stramenopiles</taxon>
        <taxon>Ochrophyta</taxon>
        <taxon>Bacillariophyta</taxon>
        <taxon>Coscinodiscophyceae</taxon>
        <taxon>Thalassiosirophycidae</taxon>
        <taxon>Stephanodiscales</taxon>
        <taxon>Stephanodiscaceae</taxon>
        <taxon>Discostella</taxon>
    </lineage>
</organism>